<dbReference type="GO" id="GO:0005524">
    <property type="term" value="F:ATP binding"/>
    <property type="evidence" value="ECO:0007669"/>
    <property type="project" value="UniProtKB-UniRule"/>
</dbReference>
<evidence type="ECO:0000256" key="3">
    <source>
        <dbReference type="ARBA" id="ARBA00022741"/>
    </source>
</evidence>
<evidence type="ECO:0000256" key="2">
    <source>
        <dbReference type="ARBA" id="ARBA00022598"/>
    </source>
</evidence>
<organism evidence="9 10">
    <name type="scientific">Plasmodium vinckei brucechwatti</name>
    <dbReference type="NCBI Taxonomy" id="119398"/>
    <lineage>
        <taxon>Eukaryota</taxon>
        <taxon>Sar</taxon>
        <taxon>Alveolata</taxon>
        <taxon>Apicomplexa</taxon>
        <taxon>Aconoidasida</taxon>
        <taxon>Haemosporida</taxon>
        <taxon>Plasmodiidae</taxon>
        <taxon>Plasmodium</taxon>
        <taxon>Plasmodium (Vinckeia)</taxon>
    </lineage>
</organism>
<evidence type="ECO:0000256" key="1">
    <source>
        <dbReference type="ARBA" id="ARBA00006820"/>
    </source>
</evidence>
<dbReference type="InterPro" id="IPR011761">
    <property type="entry name" value="ATP-grasp"/>
</dbReference>
<evidence type="ECO:0000256" key="5">
    <source>
        <dbReference type="ARBA" id="ARBA00030445"/>
    </source>
</evidence>
<dbReference type="PROSITE" id="PS51221">
    <property type="entry name" value="TTL"/>
    <property type="match status" value="1"/>
</dbReference>
<dbReference type="VEuPathDB" id="PlasmoDB:PVBDA_1101370"/>
<dbReference type="Proteomes" id="UP000515550">
    <property type="component" value="Chromosome PVBDA_11"/>
</dbReference>
<keyword evidence="3 6" id="KW-0547">Nucleotide-binding</keyword>
<sequence length="464" mass="55459">MSIYFRELFPSNKVIKFRTDFRNTIYDVFLHREWELTTHETEWNLCWSEKDWINEVYDTLSLKNDQYVNHFRNYYELTRKDLLAKNIKRLKKLYGKTQNTEELKKLDITPLTFVLPLEYKIFLEEYKKKSNRVWIMKPIGKSQGKGIFLFDKISQIKDWSNGAKNRISEDRARENEKDKEKVKDRDKDKDKDKVKDRDKDKDKDKDKGKENERDKLELYVAQEYIPNPLLIGGKKFDIRLYALILSYYPLTIYIHRSGFARFSHRYFKNEKNNINDITMHLTNVAIQKNAEGYDDNVGGKWFIRELFIYMINRYGYNKIMDLIKNIENCIIQSFLAVHKIIINDKHCFELYGFDILIDNNLKPWLIEVNSSPSFSSNTKEDYNLKFNILDELMTLINIEKYNIPQMDRIGDFDCIYRNGEPVNNLNPYNFHSYLGANLSGSEHLKQMAKSIKQNLNEKNISTNK</sequence>
<gene>
    <name evidence="9" type="ORF">PVBDA_1101370</name>
</gene>
<keyword evidence="2 9" id="KW-0436">Ligase</keyword>
<keyword evidence="4 6" id="KW-0067">ATP-binding</keyword>
<evidence type="ECO:0000313" key="9">
    <source>
        <dbReference type="EMBL" id="CAD2094906.1"/>
    </source>
</evidence>
<accession>A0A6V7S917</accession>
<dbReference type="InterPro" id="IPR004344">
    <property type="entry name" value="TTL/TTLL_fam"/>
</dbReference>
<dbReference type="InterPro" id="IPR013815">
    <property type="entry name" value="ATP_grasp_subdomain_1"/>
</dbReference>
<dbReference type="PROSITE" id="PS50975">
    <property type="entry name" value="ATP_GRASP"/>
    <property type="match status" value="1"/>
</dbReference>
<dbReference type="GO" id="GO:0070740">
    <property type="term" value="F:tubulin-glutamic acid ligase activity"/>
    <property type="evidence" value="ECO:0007669"/>
    <property type="project" value="TreeGrafter"/>
</dbReference>
<dbReference type="Gene3D" id="3.30.1490.20">
    <property type="entry name" value="ATP-grasp fold, A domain"/>
    <property type="match status" value="1"/>
</dbReference>
<dbReference type="Pfam" id="PF03133">
    <property type="entry name" value="TTL"/>
    <property type="match status" value="1"/>
</dbReference>
<evidence type="ECO:0000256" key="7">
    <source>
        <dbReference type="SAM" id="MobiDB-lite"/>
    </source>
</evidence>
<dbReference type="PANTHER" id="PTHR12241:SF39">
    <property type="entry name" value="TUBULIN POLYGLUTAMYLASE TTLL9-RELATED"/>
    <property type="match status" value="1"/>
</dbReference>
<evidence type="ECO:0000256" key="4">
    <source>
        <dbReference type="ARBA" id="ARBA00022840"/>
    </source>
</evidence>
<dbReference type="EMBL" id="LR865389">
    <property type="protein sequence ID" value="CAD2094906.1"/>
    <property type="molecule type" value="Genomic_DNA"/>
</dbReference>
<reference evidence="9 10" key="1">
    <citation type="submission" date="2020-08" db="EMBL/GenBank/DDBJ databases">
        <authorList>
            <person name="Ramaprasad A."/>
        </authorList>
    </citation>
    <scope>NUCLEOTIDE SEQUENCE [LARGE SCALE GENOMIC DNA]</scope>
</reference>
<dbReference type="PANTHER" id="PTHR12241">
    <property type="entry name" value="TUBULIN POLYGLUTAMYLASE"/>
    <property type="match status" value="1"/>
</dbReference>
<name>A0A6V7S917_PLAVN</name>
<evidence type="ECO:0000256" key="6">
    <source>
        <dbReference type="PROSITE-ProRule" id="PRU00409"/>
    </source>
</evidence>
<dbReference type="GO" id="GO:0046872">
    <property type="term" value="F:metal ion binding"/>
    <property type="evidence" value="ECO:0007669"/>
    <property type="project" value="InterPro"/>
</dbReference>
<feature type="domain" description="ATP-grasp" evidence="8">
    <location>
        <begin position="354"/>
        <end position="397"/>
    </location>
</feature>
<evidence type="ECO:0000313" key="10">
    <source>
        <dbReference type="Proteomes" id="UP000515550"/>
    </source>
</evidence>
<dbReference type="GO" id="GO:0000226">
    <property type="term" value="P:microtubule cytoskeleton organization"/>
    <property type="evidence" value="ECO:0007669"/>
    <property type="project" value="TreeGrafter"/>
</dbReference>
<evidence type="ECO:0000259" key="8">
    <source>
        <dbReference type="PROSITE" id="PS50975"/>
    </source>
</evidence>
<comment type="similarity">
    <text evidence="1">Belongs to the tubulin--tyrosine ligase family.</text>
</comment>
<proteinExistence type="inferred from homology"/>
<dbReference type="SUPFAM" id="SSF56059">
    <property type="entry name" value="Glutathione synthetase ATP-binding domain-like"/>
    <property type="match status" value="1"/>
</dbReference>
<protein>
    <recommendedName>
        <fullName evidence="5">Tubulin--tyrosine ligase-like protein 9</fullName>
    </recommendedName>
</protein>
<dbReference type="GO" id="GO:0036064">
    <property type="term" value="C:ciliary basal body"/>
    <property type="evidence" value="ECO:0007669"/>
    <property type="project" value="TreeGrafter"/>
</dbReference>
<feature type="region of interest" description="Disordered" evidence="7">
    <location>
        <begin position="167"/>
        <end position="209"/>
    </location>
</feature>
<dbReference type="AlphaFoldDB" id="A0A6V7S917"/>
<dbReference type="GO" id="GO:0015631">
    <property type="term" value="F:tubulin binding"/>
    <property type="evidence" value="ECO:0007669"/>
    <property type="project" value="TreeGrafter"/>
</dbReference>
<dbReference type="Gene3D" id="3.30.470.20">
    <property type="entry name" value="ATP-grasp fold, B domain"/>
    <property type="match status" value="1"/>
</dbReference>